<dbReference type="KEGG" id="vg:23462326"/>
<evidence type="ECO:0000313" key="1">
    <source>
        <dbReference type="EMBL" id="AJF97409.1"/>
    </source>
</evidence>
<evidence type="ECO:0000313" key="2">
    <source>
        <dbReference type="Proteomes" id="UP000202511"/>
    </source>
</evidence>
<protein>
    <submittedName>
        <fullName evidence="1">RING and ubiquitin domain protein</fullName>
    </submittedName>
</protein>
<organism evidence="1 2">
    <name type="scientific">Pandoravirus inopinatum</name>
    <dbReference type="NCBI Taxonomy" id="1605721"/>
    <lineage>
        <taxon>Viruses</taxon>
        <taxon>Pandoravirus</taxon>
    </lineage>
</organism>
<name>A0A0B5J1L8_9VIRU</name>
<dbReference type="GeneID" id="23462326"/>
<dbReference type="Proteomes" id="UP000202511">
    <property type="component" value="Segment"/>
</dbReference>
<sequence>MTDLFFLKKDNRTLGDYGVEDGARLNWQLACAPQSGHDGSLDQTEDDPIVIVITRPDGGLVDIKTVDRTKPIATFRCVYRLHYIHHVVADRGLTMARARKNQIRAWARDYLLALNGETLDQDKTWAEHGIEAGTWLSIVPKPSRCFQLFITTLTGAVCTVCRRHHTILFFFILTRRAALGLVGDVHANMQAR</sequence>
<proteinExistence type="predicted"/>
<reference evidence="1 2" key="1">
    <citation type="journal article" date="2015" name="Parasitol. Res.">
        <title>Viruses in close associations with free-living amoebae.</title>
        <authorList>
            <person name="Scheid P."/>
        </authorList>
    </citation>
    <scope>NUCLEOTIDE SEQUENCE [LARGE SCALE GENOMIC DNA]</scope>
    <source>
        <strain evidence="1">KlaHel</strain>
    </source>
</reference>
<dbReference type="EMBL" id="KP136319">
    <property type="protein sequence ID" value="AJF97409.1"/>
    <property type="molecule type" value="Genomic_DNA"/>
</dbReference>
<accession>A0A0B5J1L8</accession>
<dbReference type="RefSeq" id="YP_009119644.1">
    <property type="nucleotide sequence ID" value="NC_026440.1"/>
</dbReference>